<keyword evidence="2" id="KW-1185">Reference proteome</keyword>
<dbReference type="AlphaFoldDB" id="A0A0D2PK40"/>
<sequence length="273" mass="30080">MRPMHRALPAFHTTLDIVEPPLDPHLVAVLVERTPGVDLGKYLLCSFDTIPLHVPLVPWRAARPCKTAPTTPNHLDLMPNLALMPAPSYVAHARQFEASDTLSPTPQAARRAYTTASAIPNRSLIPGLATVSSVIDPADGPQGDTGFRRLVAMRAFGSVWFSALLCGTRRVPAIPPSEFHHLHHLTPATFPRDEFEPLSLSPRRVFVAPFMPIPTTRCSPTIANEKVITHAVHFAFPCPRTANDNYVFLAARLVFPCLRTVFHTRCLKLDANS</sequence>
<dbReference type="EMBL" id="KN817568">
    <property type="protein sequence ID" value="KJA20335.1"/>
    <property type="molecule type" value="Genomic_DNA"/>
</dbReference>
<evidence type="ECO:0000313" key="2">
    <source>
        <dbReference type="Proteomes" id="UP000054270"/>
    </source>
</evidence>
<dbReference type="Proteomes" id="UP000054270">
    <property type="component" value="Unassembled WGS sequence"/>
</dbReference>
<proteinExistence type="predicted"/>
<gene>
    <name evidence="1" type="ORF">HYPSUDRAFT_203833</name>
</gene>
<reference evidence="2" key="1">
    <citation type="submission" date="2014-04" db="EMBL/GenBank/DDBJ databases">
        <title>Evolutionary Origins and Diversification of the Mycorrhizal Mutualists.</title>
        <authorList>
            <consortium name="DOE Joint Genome Institute"/>
            <consortium name="Mycorrhizal Genomics Consortium"/>
            <person name="Kohler A."/>
            <person name="Kuo A."/>
            <person name="Nagy L.G."/>
            <person name="Floudas D."/>
            <person name="Copeland A."/>
            <person name="Barry K.W."/>
            <person name="Cichocki N."/>
            <person name="Veneault-Fourrey C."/>
            <person name="LaButti K."/>
            <person name="Lindquist E.A."/>
            <person name="Lipzen A."/>
            <person name="Lundell T."/>
            <person name="Morin E."/>
            <person name="Murat C."/>
            <person name="Riley R."/>
            <person name="Ohm R."/>
            <person name="Sun H."/>
            <person name="Tunlid A."/>
            <person name="Henrissat B."/>
            <person name="Grigoriev I.V."/>
            <person name="Hibbett D.S."/>
            <person name="Martin F."/>
        </authorList>
    </citation>
    <scope>NUCLEOTIDE SEQUENCE [LARGE SCALE GENOMIC DNA]</scope>
    <source>
        <strain evidence="2">FD-334 SS-4</strain>
    </source>
</reference>
<protein>
    <submittedName>
        <fullName evidence="1">Uncharacterized protein</fullName>
    </submittedName>
</protein>
<accession>A0A0D2PK40</accession>
<organism evidence="1 2">
    <name type="scientific">Hypholoma sublateritium (strain FD-334 SS-4)</name>
    <dbReference type="NCBI Taxonomy" id="945553"/>
    <lineage>
        <taxon>Eukaryota</taxon>
        <taxon>Fungi</taxon>
        <taxon>Dikarya</taxon>
        <taxon>Basidiomycota</taxon>
        <taxon>Agaricomycotina</taxon>
        <taxon>Agaricomycetes</taxon>
        <taxon>Agaricomycetidae</taxon>
        <taxon>Agaricales</taxon>
        <taxon>Agaricineae</taxon>
        <taxon>Strophariaceae</taxon>
        <taxon>Hypholoma</taxon>
    </lineage>
</organism>
<name>A0A0D2PK40_HYPSF</name>
<evidence type="ECO:0000313" key="1">
    <source>
        <dbReference type="EMBL" id="KJA20335.1"/>
    </source>
</evidence>